<dbReference type="Pfam" id="PF02423">
    <property type="entry name" value="OCD_Mu_crystall"/>
    <property type="match status" value="1"/>
</dbReference>
<evidence type="ECO:0000313" key="1">
    <source>
        <dbReference type="EMBL" id="QFZ20397.1"/>
    </source>
</evidence>
<accession>A0A5Q0H2B8</accession>
<dbReference type="OrthoDB" id="9801817at2"/>
<dbReference type="Proteomes" id="UP000325787">
    <property type="component" value="Chromosome"/>
</dbReference>
<gene>
    <name evidence="1" type="ORF">EKG83_25915</name>
</gene>
<dbReference type="PANTHER" id="PTHR13812:SF19">
    <property type="entry name" value="KETIMINE REDUCTASE MU-CRYSTALLIN"/>
    <property type="match status" value="1"/>
</dbReference>
<dbReference type="InterPro" id="IPR003462">
    <property type="entry name" value="ODC_Mu_crystall"/>
</dbReference>
<evidence type="ECO:0000313" key="2">
    <source>
        <dbReference type="Proteomes" id="UP000325787"/>
    </source>
</evidence>
<sequence>MVNTWLLGQDDVARIVDLVGRDALMRRMISALERGFGDLGRGLRQNSPVRSGFTRTGDVPGVIETMPHREPGVGVTVKTISYSPRNIVGSRLPTILGTVARIDDTSGRLVALVDAVLLTALRTGAASAVATRRLAASGSRVVGMVGVGAQAVTQLHGLSQVLDVATVLVHDVDPKHRESFARRVAFLGLDVRPAPPERILAESDVLCTATSVGVGAGPVVPDGAHQPHLHINSIGSDEVGKTELPVELLRRAMVCVDHREQARREGESQQLAEDEIGPSLAHLCAHPDEAERYRGVLTVFDSTGFAFEDHVALDVLLGLADEFGLGTKVSIEGRPDDLLDPYSLRMSHRPARGAVAG</sequence>
<proteinExistence type="predicted"/>
<keyword evidence="2" id="KW-1185">Reference proteome</keyword>
<dbReference type="KEGG" id="ssyi:EKG83_25915"/>
<dbReference type="SUPFAM" id="SSF51735">
    <property type="entry name" value="NAD(P)-binding Rossmann-fold domains"/>
    <property type="match status" value="1"/>
</dbReference>
<dbReference type="InterPro" id="IPR036291">
    <property type="entry name" value="NAD(P)-bd_dom_sf"/>
</dbReference>
<dbReference type="AlphaFoldDB" id="A0A5Q0H2B8"/>
<name>A0A5Q0H2B8_SACSY</name>
<dbReference type="Gene3D" id="3.40.50.720">
    <property type="entry name" value="NAD(P)-binding Rossmann-like Domain"/>
    <property type="match status" value="1"/>
</dbReference>
<reference evidence="2" key="1">
    <citation type="journal article" date="2021" name="Curr. Microbiol.">
        <title>Complete genome of nocamycin-producing strain Saccharothrix syringae NRRL B-16468 reveals the biosynthetic potential for secondary metabolites.</title>
        <authorList>
            <person name="Mo X."/>
            <person name="Yang S."/>
        </authorList>
    </citation>
    <scope>NUCLEOTIDE SEQUENCE [LARGE SCALE GENOMIC DNA]</scope>
    <source>
        <strain evidence="2">ATCC 51364 / DSM 43886 / JCM 6844 / KCTC 9398 / NBRC 14523 / NRRL B-16468 / INA 2240</strain>
    </source>
</reference>
<dbReference type="EMBL" id="CP034550">
    <property type="protein sequence ID" value="QFZ20397.1"/>
    <property type="molecule type" value="Genomic_DNA"/>
</dbReference>
<dbReference type="Gene3D" id="3.30.1780.10">
    <property type="entry name" value="ornithine cyclodeaminase, domain 1"/>
    <property type="match status" value="1"/>
</dbReference>
<dbReference type="RefSeq" id="WP_063741418.1">
    <property type="nucleotide sequence ID" value="NZ_CP034550.1"/>
</dbReference>
<dbReference type="InterPro" id="IPR023401">
    <property type="entry name" value="ODC_N"/>
</dbReference>
<protein>
    <submittedName>
        <fullName evidence="1">Ornithine cyclodeaminase family protein</fullName>
    </submittedName>
</protein>
<dbReference type="PANTHER" id="PTHR13812">
    <property type="entry name" value="KETIMINE REDUCTASE MU-CRYSTALLIN"/>
    <property type="match status" value="1"/>
</dbReference>
<dbReference type="PIRSF" id="PIRSF001439">
    <property type="entry name" value="CryM"/>
    <property type="match status" value="1"/>
</dbReference>
<organism evidence="1 2">
    <name type="scientific">Saccharothrix syringae</name>
    <name type="common">Nocardiopsis syringae</name>
    <dbReference type="NCBI Taxonomy" id="103733"/>
    <lineage>
        <taxon>Bacteria</taxon>
        <taxon>Bacillati</taxon>
        <taxon>Actinomycetota</taxon>
        <taxon>Actinomycetes</taxon>
        <taxon>Pseudonocardiales</taxon>
        <taxon>Pseudonocardiaceae</taxon>
        <taxon>Saccharothrix</taxon>
    </lineage>
</organism>